<name>A0A060AN89_9CAUD</name>
<sequence length="146" mass="17100">MLNVQEGQICICVKSDRPWFTTGKEYEVVSNNHGELCFVDDDGTRLSIHYLKYHGCQFKRKETPPEKKGKDAFSFTKYGKVMFSMNDLPDEKEKSLDLNKLTIYQLQEYIDLQQSLELAEKDIAVKLAKKELAEYELDKFIERMTK</sequence>
<protein>
    <submittedName>
        <fullName evidence="1">Uncharacterized protein</fullName>
    </submittedName>
</protein>
<organism evidence="1 2">
    <name type="scientific">Enterococcus phage IME-EFm1</name>
    <dbReference type="NCBI Taxonomy" id="1445858"/>
    <lineage>
        <taxon>Viruses</taxon>
        <taxon>Duplodnaviria</taxon>
        <taxon>Heunggongvirae</taxon>
        <taxon>Uroviricota</taxon>
        <taxon>Caudoviricetes</taxon>
        <taxon>Efemunavirus</taxon>
        <taxon>Efemunavirus Efm1</taxon>
    </lineage>
</organism>
<evidence type="ECO:0000313" key="2">
    <source>
        <dbReference type="Proteomes" id="UP000026980"/>
    </source>
</evidence>
<evidence type="ECO:0000313" key="1">
    <source>
        <dbReference type="EMBL" id="AIA65122.1"/>
    </source>
</evidence>
<dbReference type="RefSeq" id="YP_009042703.1">
    <property type="nucleotide sequence ID" value="NC_024356.1"/>
</dbReference>
<dbReference type="Proteomes" id="UP000026980">
    <property type="component" value="Segment"/>
</dbReference>
<dbReference type="KEGG" id="vg:19686091"/>
<accession>A0A060AN89</accession>
<proteinExistence type="predicted"/>
<dbReference type="GeneID" id="19686091"/>
<reference evidence="1 2" key="1">
    <citation type="journal article" date="2014" name="J. Gen. Virol.">
        <title>Characterization and complete genome sequence analysis of novel bacteriophage IME-EFm1 infecting Enterococcus faecium.</title>
        <authorList>
            <person name="Wang Y."/>
            <person name="Wang W."/>
            <person name="Lv Y."/>
            <person name="Zheng W."/>
            <person name="Mi Z."/>
            <person name="Pei G."/>
            <person name="An X."/>
            <person name="Xu X."/>
            <person name="Han C."/>
            <person name="Liu J."/>
            <person name="Zhou C."/>
            <person name="Tong Y."/>
        </authorList>
    </citation>
    <scope>NUCLEOTIDE SEQUENCE [LARGE SCALE GENOMIC DNA]</scope>
</reference>
<gene>
    <name evidence="1" type="ORF">IME_055</name>
</gene>
<dbReference type="EMBL" id="KJ010489">
    <property type="protein sequence ID" value="AIA65122.1"/>
    <property type="molecule type" value="Genomic_DNA"/>
</dbReference>
<keyword evidence="2" id="KW-1185">Reference proteome</keyword>